<accession>A0AA36BLY8</accession>
<feature type="transmembrane region" description="Helical" evidence="1">
    <location>
        <begin position="350"/>
        <end position="371"/>
    </location>
</feature>
<dbReference type="InterPro" id="IPR050327">
    <property type="entry name" value="Proton-linked_MCT"/>
</dbReference>
<dbReference type="Proteomes" id="UP001162480">
    <property type="component" value="Chromosome 19"/>
</dbReference>
<evidence type="ECO:0000313" key="2">
    <source>
        <dbReference type="EMBL" id="CAI9736861.1"/>
    </source>
</evidence>
<feature type="transmembrane region" description="Helical" evidence="1">
    <location>
        <begin position="253"/>
        <end position="274"/>
    </location>
</feature>
<feature type="transmembrane region" description="Helical" evidence="1">
    <location>
        <begin position="60"/>
        <end position="80"/>
    </location>
</feature>
<dbReference type="GO" id="GO:0008028">
    <property type="term" value="F:monocarboxylic acid transmembrane transporter activity"/>
    <property type="evidence" value="ECO:0007669"/>
    <property type="project" value="TreeGrafter"/>
</dbReference>
<gene>
    <name evidence="2" type="ORF">OCTVUL_1B003213</name>
</gene>
<sequence length="498" mass="55238">MFIVTLKTSSMMQEDTGGRKWAVMVSAFFVQFIICGITYSMGIFHVVFRHIFAGSHFDTSWISALLLHVTVISSVLFRFVTAKFGSRVSVMLGGLLSSIGLALGVCITELYEIYLCMGVLTGIGFGIACSPSIVAVEQYFHRCRYQALSTVLAGIGCGIIVFPNFIRYLLEIYAWRGTLLLLSAITLNLCVCGAVMKPLKYEKEVQLLPLLSCMPLRNPLFYAMCIGNFFWSFGSTIIYIFLPSYALSMGTDFITATFLVSCIGMASFTSRVIFAFMGHNSTLDDVTAILCSVGLGAVITGTCPLLFKHYSGQISYTLLFGFYSGFWTTFMSQVTRELLGPHYIAIGNGYLSFMIALGSLGAPCAALLIQAEDEYTYAFYLAGACLLTSATIMVLFKYRQCGSPTHLTPSEHKTPLMNTSNGTATKCPDPTTTYRYYEEDHMVMQKSGMYSLSASTETNPELRDSHNKPEDVPTLIYKMWWNIFINIFNIIVSITQLR</sequence>
<dbReference type="InterPro" id="IPR036259">
    <property type="entry name" value="MFS_trans_sf"/>
</dbReference>
<name>A0AA36BLY8_OCTVU</name>
<dbReference type="AlphaFoldDB" id="A0AA36BLY8"/>
<feature type="transmembrane region" description="Helical" evidence="1">
    <location>
        <begin position="220"/>
        <end position="241"/>
    </location>
</feature>
<keyword evidence="1" id="KW-1133">Transmembrane helix</keyword>
<dbReference type="PANTHER" id="PTHR11360">
    <property type="entry name" value="MONOCARBOXYLATE TRANSPORTER"/>
    <property type="match status" value="1"/>
</dbReference>
<dbReference type="Gene3D" id="1.20.1250.20">
    <property type="entry name" value="MFS general substrate transporter like domains"/>
    <property type="match status" value="2"/>
</dbReference>
<dbReference type="SUPFAM" id="SSF103473">
    <property type="entry name" value="MFS general substrate transporter"/>
    <property type="match status" value="1"/>
</dbReference>
<feature type="transmembrane region" description="Helical" evidence="1">
    <location>
        <begin position="313"/>
        <end position="330"/>
    </location>
</feature>
<evidence type="ECO:0000313" key="3">
    <source>
        <dbReference type="Proteomes" id="UP001162480"/>
    </source>
</evidence>
<feature type="transmembrane region" description="Helical" evidence="1">
    <location>
        <begin position="21"/>
        <end position="48"/>
    </location>
</feature>
<reference evidence="2" key="1">
    <citation type="submission" date="2023-08" db="EMBL/GenBank/DDBJ databases">
        <authorList>
            <person name="Alioto T."/>
            <person name="Alioto T."/>
            <person name="Gomez Garrido J."/>
        </authorList>
    </citation>
    <scope>NUCLEOTIDE SEQUENCE</scope>
</reference>
<dbReference type="EMBL" id="OX597832">
    <property type="protein sequence ID" value="CAI9736861.1"/>
    <property type="molecule type" value="Genomic_DNA"/>
</dbReference>
<keyword evidence="1" id="KW-0812">Transmembrane</keyword>
<feature type="transmembrane region" description="Helical" evidence="1">
    <location>
        <begin position="148"/>
        <end position="166"/>
    </location>
</feature>
<keyword evidence="1" id="KW-0472">Membrane</keyword>
<feature type="transmembrane region" description="Helical" evidence="1">
    <location>
        <begin position="286"/>
        <end position="307"/>
    </location>
</feature>
<dbReference type="InterPro" id="IPR011701">
    <property type="entry name" value="MFS"/>
</dbReference>
<dbReference type="PANTHER" id="PTHR11360:SF284">
    <property type="entry name" value="EG:103B4.3 PROTEIN-RELATED"/>
    <property type="match status" value="1"/>
</dbReference>
<dbReference type="Pfam" id="PF07690">
    <property type="entry name" value="MFS_1"/>
    <property type="match status" value="1"/>
</dbReference>
<protein>
    <submittedName>
        <fullName evidence="2">Monocarboxylate transporter 12-like</fullName>
    </submittedName>
</protein>
<dbReference type="CDD" id="cd17352">
    <property type="entry name" value="MFS_MCT_SLC16"/>
    <property type="match status" value="1"/>
</dbReference>
<proteinExistence type="predicted"/>
<organism evidence="2 3">
    <name type="scientific">Octopus vulgaris</name>
    <name type="common">Common octopus</name>
    <dbReference type="NCBI Taxonomy" id="6645"/>
    <lineage>
        <taxon>Eukaryota</taxon>
        <taxon>Metazoa</taxon>
        <taxon>Spiralia</taxon>
        <taxon>Lophotrochozoa</taxon>
        <taxon>Mollusca</taxon>
        <taxon>Cephalopoda</taxon>
        <taxon>Coleoidea</taxon>
        <taxon>Octopodiformes</taxon>
        <taxon>Octopoda</taxon>
        <taxon>Incirrata</taxon>
        <taxon>Octopodidae</taxon>
        <taxon>Octopus</taxon>
    </lineage>
</organism>
<feature type="transmembrane region" description="Helical" evidence="1">
    <location>
        <begin position="377"/>
        <end position="396"/>
    </location>
</feature>
<evidence type="ECO:0000256" key="1">
    <source>
        <dbReference type="SAM" id="Phobius"/>
    </source>
</evidence>
<feature type="transmembrane region" description="Helical" evidence="1">
    <location>
        <begin position="178"/>
        <end position="199"/>
    </location>
</feature>
<keyword evidence="3" id="KW-1185">Reference proteome</keyword>
<feature type="transmembrane region" description="Helical" evidence="1">
    <location>
        <begin position="117"/>
        <end position="136"/>
    </location>
</feature>
<feature type="transmembrane region" description="Helical" evidence="1">
    <location>
        <begin position="92"/>
        <end position="111"/>
    </location>
</feature>